<comment type="caution">
    <text evidence="2">The sequence shown here is derived from an EMBL/GenBank/DDBJ whole genome shotgun (WGS) entry which is preliminary data.</text>
</comment>
<keyword evidence="1" id="KW-1133">Transmembrane helix</keyword>
<keyword evidence="1" id="KW-0812">Transmembrane</keyword>
<feature type="transmembrane region" description="Helical" evidence="1">
    <location>
        <begin position="15"/>
        <end position="39"/>
    </location>
</feature>
<gene>
    <name evidence="2" type="ORF">GALL_511160</name>
</gene>
<accession>A0A1J5P7X2</accession>
<protein>
    <submittedName>
        <fullName evidence="2">Uncharacterized protein</fullName>
    </submittedName>
</protein>
<keyword evidence="1" id="KW-0472">Membrane</keyword>
<reference evidence="2" key="1">
    <citation type="submission" date="2016-10" db="EMBL/GenBank/DDBJ databases">
        <title>Sequence of Gallionella enrichment culture.</title>
        <authorList>
            <person name="Poehlein A."/>
            <person name="Muehling M."/>
            <person name="Daniel R."/>
        </authorList>
    </citation>
    <scope>NUCLEOTIDE SEQUENCE</scope>
</reference>
<evidence type="ECO:0000313" key="2">
    <source>
        <dbReference type="EMBL" id="OIQ67306.1"/>
    </source>
</evidence>
<evidence type="ECO:0000256" key="1">
    <source>
        <dbReference type="SAM" id="Phobius"/>
    </source>
</evidence>
<dbReference type="AlphaFoldDB" id="A0A1J5P7X2"/>
<name>A0A1J5P7X2_9ZZZZ</name>
<sequence length="150" mass="16967">MQITFTTMKYRDKNYISLGTCFVLMLPIIVFTALLTYCLSGTFHAKPWDVEQTPRTALKDDDDLPIDTSEFQTGDEALFNFTGDTVLVLNQQDLLTSDEVRVLYKTPQGSFQTVDLPDNWLVKVNADTVPAKPPALLNDKLEQYRKAVAK</sequence>
<dbReference type="EMBL" id="MLJW01006013">
    <property type="protein sequence ID" value="OIQ67306.1"/>
    <property type="molecule type" value="Genomic_DNA"/>
</dbReference>
<organism evidence="2">
    <name type="scientific">mine drainage metagenome</name>
    <dbReference type="NCBI Taxonomy" id="410659"/>
    <lineage>
        <taxon>unclassified sequences</taxon>
        <taxon>metagenomes</taxon>
        <taxon>ecological metagenomes</taxon>
    </lineage>
</organism>
<proteinExistence type="predicted"/>